<accession>A0ABR0JNL0</accession>
<gene>
    <name evidence="2" type="ORF">LTR69_001543</name>
</gene>
<name>A0ABR0JNL0_9EURO</name>
<comment type="caution">
    <text evidence="2">The sequence shown here is derived from an EMBL/GenBank/DDBJ whole genome shotgun (WGS) entry which is preliminary data.</text>
</comment>
<organism evidence="2 3">
    <name type="scientific">Exophiala sideris</name>
    <dbReference type="NCBI Taxonomy" id="1016849"/>
    <lineage>
        <taxon>Eukaryota</taxon>
        <taxon>Fungi</taxon>
        <taxon>Dikarya</taxon>
        <taxon>Ascomycota</taxon>
        <taxon>Pezizomycotina</taxon>
        <taxon>Eurotiomycetes</taxon>
        <taxon>Chaetothyriomycetidae</taxon>
        <taxon>Chaetothyriales</taxon>
        <taxon>Herpotrichiellaceae</taxon>
        <taxon>Exophiala</taxon>
    </lineage>
</organism>
<proteinExistence type="predicted"/>
<dbReference type="EMBL" id="JAVRRF010000002">
    <property type="protein sequence ID" value="KAK5067554.1"/>
    <property type="molecule type" value="Genomic_DNA"/>
</dbReference>
<feature type="region of interest" description="Disordered" evidence="1">
    <location>
        <begin position="36"/>
        <end position="74"/>
    </location>
</feature>
<evidence type="ECO:0000313" key="3">
    <source>
        <dbReference type="Proteomes" id="UP001345691"/>
    </source>
</evidence>
<protein>
    <submittedName>
        <fullName evidence="2">Uncharacterized protein</fullName>
    </submittedName>
</protein>
<evidence type="ECO:0000256" key="1">
    <source>
        <dbReference type="SAM" id="MobiDB-lite"/>
    </source>
</evidence>
<feature type="compositionally biased region" description="Basic and acidic residues" evidence="1">
    <location>
        <begin position="65"/>
        <end position="74"/>
    </location>
</feature>
<sequence length="74" mass="8507">MYDVEHKDGKRGWETGLQIIKEGGFLAVTMTDEFNKEFKEEGRPTDWPSGHHDDREEGGDDEENAGDKHDDENQ</sequence>
<dbReference type="Proteomes" id="UP001345691">
    <property type="component" value="Unassembled WGS sequence"/>
</dbReference>
<keyword evidence="3" id="KW-1185">Reference proteome</keyword>
<reference evidence="2 3" key="1">
    <citation type="submission" date="2023-08" db="EMBL/GenBank/DDBJ databases">
        <title>Black Yeasts Isolated from many extreme environments.</title>
        <authorList>
            <person name="Coleine C."/>
            <person name="Stajich J.E."/>
            <person name="Selbmann L."/>
        </authorList>
    </citation>
    <scope>NUCLEOTIDE SEQUENCE [LARGE SCALE GENOMIC DNA]</scope>
    <source>
        <strain evidence="2 3">CCFEE 6328</strain>
    </source>
</reference>
<evidence type="ECO:0000313" key="2">
    <source>
        <dbReference type="EMBL" id="KAK5067554.1"/>
    </source>
</evidence>
<feature type="compositionally biased region" description="Basic and acidic residues" evidence="1">
    <location>
        <begin position="36"/>
        <end position="55"/>
    </location>
</feature>